<organism evidence="5 6">
    <name type="scientific">Durusdinium trenchii</name>
    <dbReference type="NCBI Taxonomy" id="1381693"/>
    <lineage>
        <taxon>Eukaryota</taxon>
        <taxon>Sar</taxon>
        <taxon>Alveolata</taxon>
        <taxon>Dinophyceae</taxon>
        <taxon>Suessiales</taxon>
        <taxon>Symbiodiniaceae</taxon>
        <taxon>Durusdinium</taxon>
    </lineage>
</organism>
<proteinExistence type="predicted"/>
<dbReference type="Gene3D" id="3.30.1600.10">
    <property type="entry name" value="SIR2/SIRT2 'Small Domain"/>
    <property type="match status" value="1"/>
</dbReference>
<dbReference type="PANTHER" id="PTHR11085:SF10">
    <property type="entry name" value="NAD-DEPENDENT PROTEIN DEACYLASE SIRTUIN-5, MITOCHONDRIAL-RELATED"/>
    <property type="match status" value="1"/>
</dbReference>
<reference evidence="5 6" key="1">
    <citation type="submission" date="2024-02" db="EMBL/GenBank/DDBJ databases">
        <authorList>
            <person name="Chen Y."/>
            <person name="Shah S."/>
            <person name="Dougan E. K."/>
            <person name="Thang M."/>
            <person name="Chan C."/>
        </authorList>
    </citation>
    <scope>NUCLEOTIDE SEQUENCE [LARGE SCALE GENOMIC DNA]</scope>
</reference>
<dbReference type="SUPFAM" id="SSF52467">
    <property type="entry name" value="DHS-like NAD/FAD-binding domain"/>
    <property type="match status" value="1"/>
</dbReference>
<comment type="caution">
    <text evidence="3">Lacks conserved residue(s) required for the propagation of feature annotation.</text>
</comment>
<evidence type="ECO:0000313" key="6">
    <source>
        <dbReference type="Proteomes" id="UP001642484"/>
    </source>
</evidence>
<dbReference type="Gene3D" id="3.40.50.1220">
    <property type="entry name" value="TPP-binding domain"/>
    <property type="match status" value="1"/>
</dbReference>
<evidence type="ECO:0000256" key="2">
    <source>
        <dbReference type="ARBA" id="ARBA00023027"/>
    </source>
</evidence>
<dbReference type="InterPro" id="IPR026590">
    <property type="entry name" value="Ssirtuin_cat_dom"/>
</dbReference>
<dbReference type="InterPro" id="IPR050134">
    <property type="entry name" value="NAD-dep_sirtuin_deacylases"/>
</dbReference>
<dbReference type="PROSITE" id="PS50305">
    <property type="entry name" value="SIRTUIN"/>
    <property type="match status" value="1"/>
</dbReference>
<dbReference type="EMBL" id="CAXAMN010009002">
    <property type="protein sequence ID" value="CAK9027398.1"/>
    <property type="molecule type" value="Genomic_DNA"/>
</dbReference>
<feature type="domain" description="Deacetylase sirtuin-type" evidence="4">
    <location>
        <begin position="1"/>
        <end position="309"/>
    </location>
</feature>
<name>A0ABP0KL24_9DINO</name>
<keyword evidence="1" id="KW-0808">Transferase</keyword>
<sequence length="309" mass="34794">MENESSSPLARAARALMEADWVLVASGAGLSADSGLETYEALGPDYDQLCRAELLYEDTERFQNFWLSSLLKYRAQVPHEGFQVLEGLLRERADMGRVYLYTSNVDGHLRQLRGFPLCELHGCCEDWICSARLTPEADHAPRWARVRAAQEELLRGGTACREPMTVRMEGGLEEVPLKCHCGLPLRPCVLMFGDEDEALLQQLQKAWAQYQCWEDAMEEEISGSHLVILEIGVGRRVEVVRQETKGSEECEEVLRDVNDKGGRTTLIRVNLDEEILSRTPAAHGSEIISLKMSALAFLRHIAQLVELHQ</sequence>
<dbReference type="InterPro" id="IPR029035">
    <property type="entry name" value="DHS-like_NAD/FAD-binding_dom"/>
</dbReference>
<evidence type="ECO:0000256" key="3">
    <source>
        <dbReference type="PROSITE-ProRule" id="PRU00236"/>
    </source>
</evidence>
<keyword evidence="2" id="KW-0520">NAD</keyword>
<keyword evidence="6" id="KW-1185">Reference proteome</keyword>
<dbReference type="PANTHER" id="PTHR11085">
    <property type="entry name" value="NAD-DEPENDENT PROTEIN DEACYLASE SIRTUIN-5, MITOCHONDRIAL-RELATED"/>
    <property type="match status" value="1"/>
</dbReference>
<gene>
    <name evidence="5" type="ORF">CCMP2556_LOCUS16748</name>
</gene>
<evidence type="ECO:0000313" key="5">
    <source>
        <dbReference type="EMBL" id="CAK9027398.1"/>
    </source>
</evidence>
<protein>
    <recommendedName>
        <fullName evidence="4">Deacetylase sirtuin-type domain-containing protein</fullName>
    </recommendedName>
</protein>
<evidence type="ECO:0000256" key="1">
    <source>
        <dbReference type="ARBA" id="ARBA00022679"/>
    </source>
</evidence>
<comment type="caution">
    <text evidence="5">The sequence shown here is derived from an EMBL/GenBank/DDBJ whole genome shotgun (WGS) entry which is preliminary data.</text>
</comment>
<evidence type="ECO:0000259" key="4">
    <source>
        <dbReference type="PROSITE" id="PS50305"/>
    </source>
</evidence>
<dbReference type="InterPro" id="IPR026591">
    <property type="entry name" value="Sirtuin_cat_small_dom_sf"/>
</dbReference>
<dbReference type="Proteomes" id="UP001642484">
    <property type="component" value="Unassembled WGS sequence"/>
</dbReference>
<accession>A0ABP0KL24</accession>